<dbReference type="PANTHER" id="PTHR31917">
    <property type="entry name" value="AGENET DOMAIN-CONTAINING PROTEIN-RELATED"/>
    <property type="match status" value="1"/>
</dbReference>
<feature type="compositionally biased region" description="Polar residues" evidence="4">
    <location>
        <begin position="652"/>
        <end position="663"/>
    </location>
</feature>
<keyword evidence="7" id="KW-1185">Reference proteome</keyword>
<dbReference type="Proteomes" id="UP001279734">
    <property type="component" value="Unassembled WGS sequence"/>
</dbReference>
<dbReference type="EMBL" id="BSYO01000030">
    <property type="protein sequence ID" value="GMH25735.1"/>
    <property type="molecule type" value="Genomic_DNA"/>
</dbReference>
<dbReference type="InterPro" id="IPR008395">
    <property type="entry name" value="Agenet-like_dom"/>
</dbReference>
<evidence type="ECO:0000256" key="3">
    <source>
        <dbReference type="SAM" id="Coils"/>
    </source>
</evidence>
<feature type="compositionally biased region" description="Basic residues" evidence="4">
    <location>
        <begin position="579"/>
        <end position="592"/>
    </location>
</feature>
<keyword evidence="1" id="KW-0813">Transport</keyword>
<name>A0AAD3TA35_NEPGR</name>
<sequence>MQPKGAKVSLDRQQKQHHLLPQLSLRQPLSYFPVGSEVEVFSDEEGFKGAWFSGRVLKLAPKNKLLVEYKNLIAEENGSEPLKEYVDVSFVRPAPPLREEDKEVEFEVNDVVDAFCRDGWWTGVVSDVRRKEGKYRVFFQNPPDEMEFRRSELRFHRDWVDGEWGLPKKQRMRDLSFSPGAAVEINIDEENLSDVWFPATVVKEISNDSFLVECQSSNEAGLLEVVVDSFHIRPLPPAISNRNFQLLEKVDAFYGFGWSRGIVTKVLADGRYIVFFKRTKKEKELSHTDLRLHIEWIDGKWVHPFQDISVTSNSEQHLGCTNAGGDIGKIALPPESSVVDANVGEERGSVIALKNFKKEHQIPSTEKSPSNIMAMSNKKINQTGKDDATNTWPMEKSHGETFLNNPLLPEACQLKTLQIGGSNSDTVMGSLLPTSGQAGTASVEKSVDEKQPFALPATHGSKKVGVENEFHSLEKPKTESGRRRGRPPRSEVKFPRALVADGDAINVTLDKEAMMEKFVKPVIIGLECNSEKKTPKTKSHQLPKEETEKVMGDVKDHQYAEAKHDIAESEQHQDGKGSILKRKRGRPPKLHHGSSTETRAGKELNADGLEINQKHSEANQAELPTVSAAEPAGIGDSIPCQSTCQKLVKLIGQQTNPLSSPHRQTTRSTTGKRGRKSGKPAHDIFVPKISMEIESPTQDSQDALRGKLTEIIAANGVVKDAEPFVARISRRVSADDMPLSTCFEGAQLPPDLDDARVNLYGTVSRCSEEKKDQVETLDADQRNQEAIAKQGESTARDIIKCEGSRERLDQVASEPTAMDKALPVSSFQNLPFSKTSGIWKMIESMEVFQVMPQRPHFRPLHDCKEECREGLAIGNMVTFASLVEKVTKFGFHDPESLLDSTMETLADLEKQGFDVERVRGRLTALVSIKGRHRQAQDAAKELFSKIIDRDREKSRIKEEIAEMDKKIMELNEKRAVARALEERKDSEIAELRSSVETIKESLQDLQAELEVLAAAPW</sequence>
<organism evidence="6 7">
    <name type="scientific">Nepenthes gracilis</name>
    <name type="common">Slender pitcher plant</name>
    <dbReference type="NCBI Taxonomy" id="150966"/>
    <lineage>
        <taxon>Eukaryota</taxon>
        <taxon>Viridiplantae</taxon>
        <taxon>Streptophyta</taxon>
        <taxon>Embryophyta</taxon>
        <taxon>Tracheophyta</taxon>
        <taxon>Spermatophyta</taxon>
        <taxon>Magnoliopsida</taxon>
        <taxon>eudicotyledons</taxon>
        <taxon>Gunneridae</taxon>
        <taxon>Pentapetalae</taxon>
        <taxon>Caryophyllales</taxon>
        <taxon>Nepenthaceae</taxon>
        <taxon>Nepenthes</taxon>
    </lineage>
</organism>
<dbReference type="Pfam" id="PF05641">
    <property type="entry name" value="Agenet"/>
    <property type="match status" value="2"/>
</dbReference>
<feature type="compositionally biased region" description="Basic and acidic residues" evidence="4">
    <location>
        <begin position="464"/>
        <end position="492"/>
    </location>
</feature>
<feature type="compositionally biased region" description="Basic and acidic residues" evidence="4">
    <location>
        <begin position="564"/>
        <end position="575"/>
    </location>
</feature>
<feature type="domain" description="Agenet" evidence="5">
    <location>
        <begin position="104"/>
        <end position="161"/>
    </location>
</feature>
<dbReference type="InterPro" id="IPR014002">
    <property type="entry name" value="Agenet_dom_plant"/>
</dbReference>
<feature type="domain" description="Agenet" evidence="5">
    <location>
        <begin position="175"/>
        <end position="240"/>
    </location>
</feature>
<gene>
    <name evidence="6" type="ORF">Nepgr_027578</name>
</gene>
<dbReference type="PANTHER" id="PTHR31917:SF153">
    <property type="entry name" value="DUF724 DOMAIN-CONTAINING PROTEIN 3-RELATED"/>
    <property type="match status" value="1"/>
</dbReference>
<protein>
    <recommendedName>
        <fullName evidence="5">Agenet domain-containing protein</fullName>
    </recommendedName>
</protein>
<feature type="domain" description="Agenet" evidence="5">
    <location>
        <begin position="242"/>
        <end position="298"/>
    </location>
</feature>
<feature type="coiled-coil region" evidence="3">
    <location>
        <begin position="953"/>
        <end position="1015"/>
    </location>
</feature>
<evidence type="ECO:0000256" key="2">
    <source>
        <dbReference type="ARBA" id="ARBA00022604"/>
    </source>
</evidence>
<evidence type="ECO:0000259" key="5">
    <source>
        <dbReference type="SMART" id="SM00743"/>
    </source>
</evidence>
<feature type="compositionally biased region" description="Basic residues" evidence="4">
    <location>
        <begin position="670"/>
        <end position="679"/>
    </location>
</feature>
<dbReference type="SMART" id="SM00743">
    <property type="entry name" value="Agenet"/>
    <property type="match status" value="4"/>
</dbReference>
<keyword evidence="2" id="KW-0341">Growth regulation</keyword>
<keyword evidence="3" id="KW-0175">Coiled coil</keyword>
<accession>A0AAD3TA35</accession>
<dbReference type="Pfam" id="PF05266">
    <property type="entry name" value="DUF724"/>
    <property type="match status" value="1"/>
</dbReference>
<feature type="region of interest" description="Disordered" evidence="4">
    <location>
        <begin position="457"/>
        <end position="492"/>
    </location>
</feature>
<comment type="caution">
    <text evidence="6">The sequence shown here is derived from an EMBL/GenBank/DDBJ whole genome shotgun (WGS) entry which is preliminary data.</text>
</comment>
<dbReference type="CDD" id="cd20405">
    <property type="entry name" value="Tudor_Agenet_AtDUF_rpt1_3"/>
    <property type="match status" value="2"/>
</dbReference>
<feature type="domain" description="Agenet" evidence="5">
    <location>
        <begin position="30"/>
        <end position="99"/>
    </location>
</feature>
<feature type="region of interest" description="Disordered" evidence="4">
    <location>
        <begin position="652"/>
        <end position="681"/>
    </location>
</feature>
<feature type="region of interest" description="Disordered" evidence="4">
    <location>
        <begin position="564"/>
        <end position="603"/>
    </location>
</feature>
<evidence type="ECO:0000313" key="6">
    <source>
        <dbReference type="EMBL" id="GMH25735.1"/>
    </source>
</evidence>
<dbReference type="CDD" id="cd20406">
    <property type="entry name" value="Tudor_Agenet_AtDUF_rpt2_4"/>
    <property type="match status" value="2"/>
</dbReference>
<proteinExistence type="predicted"/>
<dbReference type="InterPro" id="IPR007930">
    <property type="entry name" value="DUF724"/>
</dbReference>
<evidence type="ECO:0000256" key="4">
    <source>
        <dbReference type="SAM" id="MobiDB-lite"/>
    </source>
</evidence>
<evidence type="ECO:0000313" key="7">
    <source>
        <dbReference type="Proteomes" id="UP001279734"/>
    </source>
</evidence>
<dbReference type="AlphaFoldDB" id="A0AAD3TA35"/>
<evidence type="ECO:0000256" key="1">
    <source>
        <dbReference type="ARBA" id="ARBA00022448"/>
    </source>
</evidence>
<reference evidence="6" key="1">
    <citation type="submission" date="2023-05" db="EMBL/GenBank/DDBJ databases">
        <title>Nepenthes gracilis genome sequencing.</title>
        <authorList>
            <person name="Fukushima K."/>
        </authorList>
    </citation>
    <scope>NUCLEOTIDE SEQUENCE</scope>
    <source>
        <strain evidence="6">SING2019-196</strain>
    </source>
</reference>